<feature type="region of interest" description="Disordered" evidence="1">
    <location>
        <begin position="488"/>
        <end position="525"/>
    </location>
</feature>
<evidence type="ECO:0000313" key="2">
    <source>
        <dbReference type="EnsemblProtists" id="EOD35850"/>
    </source>
</evidence>
<accession>A0A0D3KJB5</accession>
<dbReference type="PaxDb" id="2903-EOD35850"/>
<organism evidence="2 3">
    <name type="scientific">Emiliania huxleyi (strain CCMP1516)</name>
    <dbReference type="NCBI Taxonomy" id="280463"/>
    <lineage>
        <taxon>Eukaryota</taxon>
        <taxon>Haptista</taxon>
        <taxon>Haptophyta</taxon>
        <taxon>Prymnesiophyceae</taxon>
        <taxon>Isochrysidales</taxon>
        <taxon>Noelaerhabdaceae</taxon>
        <taxon>Emiliania</taxon>
    </lineage>
</organism>
<feature type="region of interest" description="Disordered" evidence="1">
    <location>
        <begin position="622"/>
        <end position="710"/>
    </location>
</feature>
<feature type="region of interest" description="Disordered" evidence="1">
    <location>
        <begin position="738"/>
        <end position="760"/>
    </location>
</feature>
<evidence type="ECO:0000256" key="1">
    <source>
        <dbReference type="SAM" id="MobiDB-lite"/>
    </source>
</evidence>
<feature type="region of interest" description="Disordered" evidence="1">
    <location>
        <begin position="857"/>
        <end position="887"/>
    </location>
</feature>
<dbReference type="AlphaFoldDB" id="A0A0D3KJB5"/>
<sequence>MLTVALSRRHALVVHPGSTSSRRSQLHEKRRFASGEGGQPQWKEASPVEKLAEAAAATVAAGVAAIDAKVPRKSAGDQFRDIASRSKEEEVAGAALDGMLARVDSEPKPRKPAEKRTSFGPRGAYVDIYRASERESQQAASGRGVSLIESFPEDTGAAFADEVTAKAITGQLPREEFEAGASLVAENLPGVAVNTVLARSSSRKVEKLAEAAAATAAATVAALDAKVPRKSAGELYREAAGGSEEDEAGTAIDGVLARSSSRKAEKLAEAAAAKASAAAAAISAVVPRKSAGDQYRAAAGTEDEAAGAAIDGMLKRASSIKSPTPKPAAPKAPKPSRMSYGEQYRQAVGDIEVAEASGVPPPPLSTTLMEPAESGETVLQTSGQGGFAVGDVVRIGEGANAETHTIAGFGSIHLATPLSGSHPAGTTIVCVSAEDETTAPVYRSAALVADPPEAAVEEPAAVPAAEPEAPLKEEGATARLLTAAASVAGPATRASRGRSFDLPAPPAPEPSPAEPEAGEPSDAGTAVDAVLARSSSRKVERLAEAAAATAAAAVAALDAKVPRKSAGDVYRAASGGVKDDEVGDAVDGVLARSSSRKLEKVAEAATVTAAATVAALDAAVPRKSAGEVYRAAAGSSREEDEAAGAAIDGMMKRASSIKSPTPKPAPKPQKRSSSRVSYGEQYRASAGSSKDDDGPGAAVDGVLKRSSSRKVEQLAEAAAATASSAVAALDAAVPRKSAGDLYRAASGAPDAADDEEAGKAVDSVLARSSSRKLEKAAEAAAATASAAVAALESTIPRKSAGDLYRAASGAPDAADDEEAGKAVDSVLARSSSRKLEKAAEAAAATASAAVAALESTIPRKSAGDQYREMAGSPAAEEDSPVATPPRRRSLFSRVVSIFSGGERRTL</sequence>
<feature type="compositionally biased region" description="Pro residues" evidence="1">
    <location>
        <begin position="324"/>
        <end position="333"/>
    </location>
</feature>
<reference evidence="2" key="2">
    <citation type="submission" date="2024-10" db="UniProtKB">
        <authorList>
            <consortium name="EnsemblProtists"/>
        </authorList>
    </citation>
    <scope>IDENTIFICATION</scope>
</reference>
<name>A0A0D3KJB5_EMIH1</name>
<dbReference type="EnsemblProtists" id="EOD35850">
    <property type="protein sequence ID" value="EOD35850"/>
    <property type="gene ID" value="EMIHUDRAFT_110608"/>
</dbReference>
<feature type="region of interest" description="Disordered" evidence="1">
    <location>
        <begin position="317"/>
        <end position="339"/>
    </location>
</feature>
<dbReference type="HOGENOM" id="CLU_320419_0_0_1"/>
<protein>
    <submittedName>
        <fullName evidence="2">Uncharacterized protein</fullName>
    </submittedName>
</protein>
<dbReference type="Proteomes" id="UP000013827">
    <property type="component" value="Unassembled WGS sequence"/>
</dbReference>
<feature type="compositionally biased region" description="Pro residues" evidence="1">
    <location>
        <begin position="503"/>
        <end position="513"/>
    </location>
</feature>
<dbReference type="GeneID" id="17281120"/>
<dbReference type="RefSeq" id="XP_005788279.1">
    <property type="nucleotide sequence ID" value="XM_005788222.1"/>
</dbReference>
<evidence type="ECO:0000313" key="3">
    <source>
        <dbReference type="Proteomes" id="UP000013827"/>
    </source>
</evidence>
<dbReference type="KEGG" id="ehx:EMIHUDRAFT_110608"/>
<proteinExistence type="predicted"/>
<keyword evidence="3" id="KW-1185">Reference proteome</keyword>
<feature type="region of interest" description="Disordered" evidence="1">
    <location>
        <begin position="14"/>
        <end position="45"/>
    </location>
</feature>
<reference evidence="3" key="1">
    <citation type="journal article" date="2013" name="Nature">
        <title>Pan genome of the phytoplankton Emiliania underpins its global distribution.</title>
        <authorList>
            <person name="Read B.A."/>
            <person name="Kegel J."/>
            <person name="Klute M.J."/>
            <person name="Kuo A."/>
            <person name="Lefebvre S.C."/>
            <person name="Maumus F."/>
            <person name="Mayer C."/>
            <person name="Miller J."/>
            <person name="Monier A."/>
            <person name="Salamov A."/>
            <person name="Young J."/>
            <person name="Aguilar M."/>
            <person name="Claverie J.M."/>
            <person name="Frickenhaus S."/>
            <person name="Gonzalez K."/>
            <person name="Herman E.K."/>
            <person name="Lin Y.C."/>
            <person name="Napier J."/>
            <person name="Ogata H."/>
            <person name="Sarno A.F."/>
            <person name="Shmutz J."/>
            <person name="Schroeder D."/>
            <person name="de Vargas C."/>
            <person name="Verret F."/>
            <person name="von Dassow P."/>
            <person name="Valentin K."/>
            <person name="Van de Peer Y."/>
            <person name="Wheeler G."/>
            <person name="Dacks J.B."/>
            <person name="Delwiche C.F."/>
            <person name="Dyhrman S.T."/>
            <person name="Glockner G."/>
            <person name="John U."/>
            <person name="Richards T."/>
            <person name="Worden A.Z."/>
            <person name="Zhang X."/>
            <person name="Grigoriev I.V."/>
            <person name="Allen A.E."/>
            <person name="Bidle K."/>
            <person name="Borodovsky M."/>
            <person name="Bowler C."/>
            <person name="Brownlee C."/>
            <person name="Cock J.M."/>
            <person name="Elias M."/>
            <person name="Gladyshev V.N."/>
            <person name="Groth M."/>
            <person name="Guda C."/>
            <person name="Hadaegh A."/>
            <person name="Iglesias-Rodriguez M.D."/>
            <person name="Jenkins J."/>
            <person name="Jones B.M."/>
            <person name="Lawson T."/>
            <person name="Leese F."/>
            <person name="Lindquist E."/>
            <person name="Lobanov A."/>
            <person name="Lomsadze A."/>
            <person name="Malik S.B."/>
            <person name="Marsh M.E."/>
            <person name="Mackinder L."/>
            <person name="Mock T."/>
            <person name="Mueller-Roeber B."/>
            <person name="Pagarete A."/>
            <person name="Parker M."/>
            <person name="Probert I."/>
            <person name="Quesneville H."/>
            <person name="Raines C."/>
            <person name="Rensing S.A."/>
            <person name="Riano-Pachon D.M."/>
            <person name="Richier S."/>
            <person name="Rokitta S."/>
            <person name="Shiraiwa Y."/>
            <person name="Soanes D.M."/>
            <person name="van der Giezen M."/>
            <person name="Wahlund T.M."/>
            <person name="Williams B."/>
            <person name="Wilson W."/>
            <person name="Wolfe G."/>
            <person name="Wurch L.L."/>
        </authorList>
    </citation>
    <scope>NUCLEOTIDE SEQUENCE</scope>
</reference>